<gene>
    <name evidence="3" type="ORF">PBRA_005561</name>
    <name evidence="4" type="ORF">PLBR_LOCUS9124</name>
</gene>
<dbReference type="Proteomes" id="UP000290189">
    <property type="component" value="Unassembled WGS sequence"/>
</dbReference>
<dbReference type="GO" id="GO:0003676">
    <property type="term" value="F:nucleic acid binding"/>
    <property type="evidence" value="ECO:0007669"/>
    <property type="project" value="InterPro"/>
</dbReference>
<feature type="compositionally biased region" description="Basic and acidic residues" evidence="1">
    <location>
        <begin position="129"/>
        <end position="144"/>
    </location>
</feature>
<feature type="region of interest" description="Disordered" evidence="1">
    <location>
        <begin position="129"/>
        <end position="173"/>
    </location>
</feature>
<feature type="region of interest" description="Disordered" evidence="1">
    <location>
        <begin position="239"/>
        <end position="277"/>
    </location>
</feature>
<evidence type="ECO:0000313" key="6">
    <source>
        <dbReference type="Proteomes" id="UP000290189"/>
    </source>
</evidence>
<organism evidence="3 5">
    <name type="scientific">Plasmodiophora brassicae</name>
    <name type="common">Clubroot disease agent</name>
    <dbReference type="NCBI Taxonomy" id="37360"/>
    <lineage>
        <taxon>Eukaryota</taxon>
        <taxon>Sar</taxon>
        <taxon>Rhizaria</taxon>
        <taxon>Endomyxa</taxon>
        <taxon>Phytomyxea</taxon>
        <taxon>Plasmodiophorida</taxon>
        <taxon>Plasmodiophoridae</taxon>
        <taxon>Plasmodiophora</taxon>
    </lineage>
</organism>
<proteinExistence type="predicted"/>
<reference evidence="3 5" key="1">
    <citation type="submission" date="2015-02" db="EMBL/GenBank/DDBJ databases">
        <authorList>
            <person name="Chooi Y.-H."/>
        </authorList>
    </citation>
    <scope>NUCLEOTIDE SEQUENCE [LARGE SCALE GENOMIC DNA]</scope>
    <source>
        <strain evidence="3">E3</strain>
    </source>
</reference>
<dbReference type="PROSITE" id="PS50174">
    <property type="entry name" value="G_PATCH"/>
    <property type="match status" value="1"/>
</dbReference>
<dbReference type="InterPro" id="IPR013087">
    <property type="entry name" value="Znf_C2H2_type"/>
</dbReference>
<evidence type="ECO:0000256" key="1">
    <source>
        <dbReference type="SAM" id="MobiDB-lite"/>
    </source>
</evidence>
<dbReference type="Pfam" id="PF01585">
    <property type="entry name" value="G-patch"/>
    <property type="match status" value="1"/>
</dbReference>
<evidence type="ECO:0000313" key="3">
    <source>
        <dbReference type="EMBL" id="CEO96957.1"/>
    </source>
</evidence>
<dbReference type="STRING" id="37360.A0A0G4IP49"/>
<dbReference type="OMA" id="WTMEINT"/>
<dbReference type="PANTHER" id="PTHR47251">
    <property type="entry name" value="FINGER DOMAIN PROTEIN, PUTATIVE (AFU_ORTHOLOGUE AFUA_3G04180)-RELATED"/>
    <property type="match status" value="1"/>
</dbReference>
<dbReference type="AlphaFoldDB" id="A0A0G4IP49"/>
<feature type="compositionally biased region" description="Basic residues" evidence="1">
    <location>
        <begin position="268"/>
        <end position="277"/>
    </location>
</feature>
<feature type="domain" description="G-patch" evidence="2">
    <location>
        <begin position="81"/>
        <end position="127"/>
    </location>
</feature>
<protein>
    <recommendedName>
        <fullName evidence="2">G-patch domain-containing protein</fullName>
    </recommendedName>
</protein>
<evidence type="ECO:0000313" key="4">
    <source>
        <dbReference type="EMBL" id="SPR01909.1"/>
    </source>
</evidence>
<evidence type="ECO:0000313" key="5">
    <source>
        <dbReference type="Proteomes" id="UP000039324"/>
    </source>
</evidence>
<feature type="compositionally biased region" description="Basic and acidic residues" evidence="1">
    <location>
        <begin position="156"/>
        <end position="169"/>
    </location>
</feature>
<keyword evidence="5" id="KW-1185">Reference proteome</keyword>
<dbReference type="PROSITE" id="PS00028">
    <property type="entry name" value="ZINC_FINGER_C2H2_1"/>
    <property type="match status" value="1"/>
</dbReference>
<reference evidence="4 6" key="2">
    <citation type="submission" date="2018-03" db="EMBL/GenBank/DDBJ databases">
        <authorList>
            <person name="Fogelqvist J."/>
        </authorList>
    </citation>
    <scope>NUCLEOTIDE SEQUENCE [LARGE SCALE GENOMIC DNA]</scope>
</reference>
<dbReference type="InterPro" id="IPR000467">
    <property type="entry name" value="G_patch_dom"/>
</dbReference>
<name>A0A0G4IP49_PLABS</name>
<accession>A0A0G4IP49</accession>
<dbReference type="SMART" id="SM00443">
    <property type="entry name" value="G_patch"/>
    <property type="match status" value="1"/>
</dbReference>
<keyword evidence="4" id="KW-0496">Mitochondrion</keyword>
<dbReference type="OrthoDB" id="4822at2759"/>
<evidence type="ECO:0000259" key="2">
    <source>
        <dbReference type="PROSITE" id="PS50174"/>
    </source>
</evidence>
<dbReference type="EMBL" id="CDSF01000077">
    <property type="protein sequence ID" value="CEO96957.1"/>
    <property type="molecule type" value="Genomic_DNA"/>
</dbReference>
<geneLocation type="mitochondrion" evidence="4"/>
<dbReference type="EMBL" id="OVEO01000019">
    <property type="protein sequence ID" value="SPR01909.1"/>
    <property type="molecule type" value="Genomic_DNA"/>
</dbReference>
<dbReference type="Proteomes" id="UP000039324">
    <property type="component" value="Unassembled WGS sequence"/>
</dbReference>
<sequence length="277" mass="30946">MRANATAAGKAAGWRHVQGGLGGVAARYGAENSIQRVNEERARQYAMLTEEEKSMPIDAPLTDDLDLSNTDMASMDQPIPGSNIGFRMLQKLGWKAGSGLGRRQQGIIDPIRFDVKEEVLGVGAESHYREMSKMTTSERKRLESESQLNETPEQAAVREAKAEQRRRQDQNVQDELSNLRCTLCNKQYTKAIEYQAHLDSYDHNHRKRFADMRRDHRVESGATSAAAAEDRMLAKRIAAAAKAEPSAPAPAPKALEQNDERPVLKFSFKAKPKAKRR</sequence>
<dbReference type="PANTHER" id="PTHR47251:SF1">
    <property type="entry name" value="FINGER DOMAIN PROTEIN, PUTATIVE (AFU_ORTHOLOGUE AFUA_3G04180)-RELATED"/>
    <property type="match status" value="1"/>
</dbReference>